<proteinExistence type="predicted"/>
<gene>
    <name evidence="2" type="ORF">A9Q68_02750</name>
</gene>
<dbReference type="AlphaFoldDB" id="A0A1L8MP04"/>
<comment type="caution">
    <text evidence="2">The sequence shown here is derived from an EMBL/GenBank/DDBJ whole genome shotgun (WGS) entry which is preliminary data.</text>
</comment>
<organism evidence="2 3">
    <name type="scientific">Streptococcus bovimastitidis</name>
    <dbReference type="NCBI Taxonomy" id="1856638"/>
    <lineage>
        <taxon>Bacteria</taxon>
        <taxon>Bacillati</taxon>
        <taxon>Bacillota</taxon>
        <taxon>Bacilli</taxon>
        <taxon>Lactobacillales</taxon>
        <taxon>Streptococcaceae</taxon>
        <taxon>Streptococcus</taxon>
    </lineage>
</organism>
<evidence type="ECO:0000313" key="2">
    <source>
        <dbReference type="EMBL" id="OJF72481.1"/>
    </source>
</evidence>
<protein>
    <submittedName>
        <fullName evidence="2">Uncharacterized protein</fullName>
    </submittedName>
</protein>
<keyword evidence="3" id="KW-1185">Reference proteome</keyword>
<accession>A0A1L8MP04</accession>
<keyword evidence="1" id="KW-1133">Transmembrane helix</keyword>
<keyword evidence="1" id="KW-0472">Membrane</keyword>
<dbReference type="STRING" id="1856638.A9Q68_02750"/>
<evidence type="ECO:0000256" key="1">
    <source>
        <dbReference type="SAM" id="Phobius"/>
    </source>
</evidence>
<feature type="transmembrane region" description="Helical" evidence="1">
    <location>
        <begin position="30"/>
        <end position="48"/>
    </location>
</feature>
<reference evidence="3" key="1">
    <citation type="submission" date="2016-06" db="EMBL/GenBank/DDBJ databases">
        <authorList>
            <person name="de Vries S.P.W."/>
            <person name="Hadjirin N.F."/>
            <person name="Lay E.M."/>
            <person name="Zadoks R.N."/>
            <person name="Peacock S.J."/>
            <person name="Parkhill J."/>
            <person name="Grant A.J."/>
            <person name="Mcdougall S."/>
            <person name="Holmes M.A."/>
        </authorList>
    </citation>
    <scope>NUCLEOTIDE SEQUENCE [LARGE SCALE GENOMIC DNA]</scope>
    <source>
        <strain evidence="3">NZ1587</strain>
    </source>
</reference>
<sequence length="74" mass="8692">MDFPFVKDNQIFLVANETRKSFFSDKLSKIGLQFPKFFYVFSLFRLIINKNKANVLNKTKKTKILIKNNGKSDN</sequence>
<dbReference type="Proteomes" id="UP000182015">
    <property type="component" value="Unassembled WGS sequence"/>
</dbReference>
<keyword evidence="1" id="KW-0812">Transmembrane</keyword>
<name>A0A1L8MP04_9STRE</name>
<dbReference type="EMBL" id="LZDD01000001">
    <property type="protein sequence ID" value="OJF72481.1"/>
    <property type="molecule type" value="Genomic_DNA"/>
</dbReference>
<evidence type="ECO:0000313" key="3">
    <source>
        <dbReference type="Proteomes" id="UP000182015"/>
    </source>
</evidence>